<dbReference type="InterPro" id="IPR036514">
    <property type="entry name" value="SGNH_hydro_sf"/>
</dbReference>
<dbReference type="Proteomes" id="UP001254257">
    <property type="component" value="Unassembled WGS sequence"/>
</dbReference>
<dbReference type="PANTHER" id="PTHR30383:SF5">
    <property type="entry name" value="SGNH HYDROLASE-TYPE ESTERASE DOMAIN-CONTAINING PROTEIN"/>
    <property type="match status" value="1"/>
</dbReference>
<keyword evidence="3" id="KW-1185">Reference proteome</keyword>
<comment type="caution">
    <text evidence="2">The sequence shown here is derived from an EMBL/GenBank/DDBJ whole genome shotgun (WGS) entry which is preliminary data.</text>
</comment>
<dbReference type="Pfam" id="PF25182">
    <property type="entry name" value="NonGDSL"/>
    <property type="match status" value="1"/>
</dbReference>
<organism evidence="2 3">
    <name type="scientific">Bosea rubneri</name>
    <dbReference type="NCBI Taxonomy" id="3075434"/>
    <lineage>
        <taxon>Bacteria</taxon>
        <taxon>Pseudomonadati</taxon>
        <taxon>Pseudomonadota</taxon>
        <taxon>Alphaproteobacteria</taxon>
        <taxon>Hyphomicrobiales</taxon>
        <taxon>Boseaceae</taxon>
        <taxon>Bosea</taxon>
    </lineage>
</organism>
<feature type="signal peptide" evidence="1">
    <location>
        <begin position="1"/>
        <end position="35"/>
    </location>
</feature>
<dbReference type="EMBL" id="JAWDID010000030">
    <property type="protein sequence ID" value="MDU0341907.1"/>
    <property type="molecule type" value="Genomic_DNA"/>
</dbReference>
<dbReference type="InterPro" id="IPR051532">
    <property type="entry name" value="Ester_Hydrolysis_Enzymes"/>
</dbReference>
<sequence length="276" mass="29731">MVQDAYGSRRRRPSRAACRGLIAAAFALAVAPVLAAPKPLAPANDARCRAGASQHPFAPVLPAAKRALTETNQLVIVALGSSTTAGSGASEANNSYPAVLEAELRRRLPGREIKVINKGVGGQSAYDMLLRMESDVIAEKPSLVIWQTAVNDAIRDIGEEKLAKILKKGIRQVQGAGIDLVLMDLQWLPREGRYPKYDDYRAVLAKTAAENNVAVFPRYGMMRTWSRSKQFTPEELVGMDGDLHLVDAGYRCLAVRLADGIAAALTGTRPDGKPTN</sequence>
<evidence type="ECO:0000313" key="3">
    <source>
        <dbReference type="Proteomes" id="UP001254257"/>
    </source>
</evidence>
<feature type="chain" id="PRO_5046000514" evidence="1">
    <location>
        <begin position="36"/>
        <end position="276"/>
    </location>
</feature>
<keyword evidence="2" id="KW-0378">Hydrolase</keyword>
<evidence type="ECO:0000256" key="1">
    <source>
        <dbReference type="SAM" id="SignalP"/>
    </source>
</evidence>
<reference evidence="2 3" key="1">
    <citation type="submission" date="2023-09" db="EMBL/GenBank/DDBJ databases">
        <title>Whole genome shotgun sequencing (WGS) of Bosea sp. ZW T0_25, isolated from stored onions (Allium cepa).</title>
        <authorList>
            <person name="Stoll D.A."/>
            <person name="Huch M."/>
        </authorList>
    </citation>
    <scope>NUCLEOTIDE SEQUENCE [LARGE SCALE GENOMIC DNA]</scope>
    <source>
        <strain evidence="2 3">ZW T0_25</strain>
    </source>
</reference>
<dbReference type="GO" id="GO:0016787">
    <property type="term" value="F:hydrolase activity"/>
    <property type="evidence" value="ECO:0007669"/>
    <property type="project" value="UniProtKB-KW"/>
</dbReference>
<dbReference type="Gene3D" id="3.40.50.1110">
    <property type="entry name" value="SGNH hydrolase"/>
    <property type="match status" value="1"/>
</dbReference>
<dbReference type="PANTHER" id="PTHR30383">
    <property type="entry name" value="THIOESTERASE 1/PROTEASE 1/LYSOPHOSPHOLIPASE L1"/>
    <property type="match status" value="1"/>
</dbReference>
<accession>A0ABU3SBZ3</accession>
<proteinExistence type="predicted"/>
<dbReference type="RefSeq" id="WP_316019711.1">
    <property type="nucleotide sequence ID" value="NZ_JAWDID010000030.1"/>
</dbReference>
<name>A0ABU3SBZ3_9HYPH</name>
<dbReference type="EC" id="3.1.-.-" evidence="2"/>
<keyword evidence="1" id="KW-0732">Signal</keyword>
<protein>
    <submittedName>
        <fullName evidence="2">SGNH/GDSL hydrolase family protein</fullName>
        <ecNumber evidence="2">3.1.-.-</ecNumber>
    </submittedName>
</protein>
<gene>
    <name evidence="2" type="ORF">RKE40_18565</name>
</gene>
<dbReference type="SUPFAM" id="SSF52266">
    <property type="entry name" value="SGNH hydrolase"/>
    <property type="match status" value="1"/>
</dbReference>
<dbReference type="InterPro" id="IPR057572">
    <property type="entry name" value="NonGDSL"/>
</dbReference>
<evidence type="ECO:0000313" key="2">
    <source>
        <dbReference type="EMBL" id="MDU0341907.1"/>
    </source>
</evidence>